<feature type="domain" description="SecDF P1 head subdomain" evidence="13">
    <location>
        <begin position="303"/>
        <end position="440"/>
    </location>
</feature>
<evidence type="ECO:0000313" key="15">
    <source>
        <dbReference type="Proteomes" id="UP000662703"/>
    </source>
</evidence>
<feature type="transmembrane region" description="Helical" evidence="9">
    <location>
        <begin position="486"/>
        <end position="506"/>
    </location>
</feature>
<dbReference type="InterPro" id="IPR027398">
    <property type="entry name" value="SecD-TM"/>
</dbReference>
<dbReference type="InterPro" id="IPR055344">
    <property type="entry name" value="SecD_SecF_C_bact"/>
</dbReference>
<dbReference type="PRINTS" id="PR00702">
    <property type="entry name" value="ACRIFLAVINRP"/>
</dbReference>
<gene>
    <name evidence="9" type="primary">secD</name>
    <name evidence="14" type="ORF">Y5W_01009</name>
</gene>
<feature type="domain" description="Protein translocase subunit SecDF P1" evidence="12">
    <location>
        <begin position="227"/>
        <end position="285"/>
    </location>
</feature>
<dbReference type="InterPro" id="IPR001036">
    <property type="entry name" value="Acrflvin-R"/>
</dbReference>
<evidence type="ECO:0000256" key="8">
    <source>
        <dbReference type="ARBA" id="ARBA00023136"/>
    </source>
</evidence>
<comment type="subcellular location">
    <subcellularLocation>
        <location evidence="1 9">Cell membrane</location>
        <topology evidence="1 9">Multi-pass membrane protein</topology>
    </subcellularLocation>
</comment>
<dbReference type="InterPro" id="IPR048634">
    <property type="entry name" value="SecD_SecF_C"/>
</dbReference>
<dbReference type="PROSITE" id="PS51257">
    <property type="entry name" value="PROKAR_LIPOPROTEIN"/>
    <property type="match status" value="1"/>
</dbReference>
<dbReference type="InterPro" id="IPR005791">
    <property type="entry name" value="SecD"/>
</dbReference>
<dbReference type="HAMAP" id="MF_01463_B">
    <property type="entry name" value="SecD_B"/>
    <property type="match status" value="1"/>
</dbReference>
<keyword evidence="6 9" id="KW-1133">Transmembrane helix</keyword>
<dbReference type="SUPFAM" id="SSF82866">
    <property type="entry name" value="Multidrug efflux transporter AcrB transmembrane domain"/>
    <property type="match status" value="1"/>
</dbReference>
<dbReference type="PANTHER" id="PTHR30081:SF1">
    <property type="entry name" value="PROTEIN TRANSLOCASE SUBUNIT SECD"/>
    <property type="match status" value="1"/>
</dbReference>
<evidence type="ECO:0000259" key="12">
    <source>
        <dbReference type="Pfam" id="PF21760"/>
    </source>
</evidence>
<feature type="transmembrane region" description="Helical" evidence="9">
    <location>
        <begin position="461"/>
        <end position="481"/>
    </location>
</feature>
<dbReference type="InterPro" id="IPR022813">
    <property type="entry name" value="SecD/SecF_arch_bac"/>
</dbReference>
<evidence type="ECO:0000256" key="1">
    <source>
        <dbReference type="ARBA" id="ARBA00004651"/>
    </source>
</evidence>
<comment type="caution">
    <text evidence="9">Lacks conserved residue(s) required for the propagation of feature annotation.</text>
</comment>
<proteinExistence type="inferred from homology"/>
<dbReference type="EMBL" id="ARXX01000010">
    <property type="protein sequence ID" value="MBF5055715.1"/>
    <property type="molecule type" value="Genomic_DNA"/>
</dbReference>
<keyword evidence="3 9" id="KW-1003">Cell membrane</keyword>
<dbReference type="Pfam" id="PF13721">
    <property type="entry name" value="SecD-TM1"/>
    <property type="match status" value="1"/>
</dbReference>
<evidence type="ECO:0000259" key="10">
    <source>
        <dbReference type="Pfam" id="PF02355"/>
    </source>
</evidence>
<organism evidence="14 15">
    <name type="scientific">Alloalcanivorax profundimaris</name>
    <dbReference type="NCBI Taxonomy" id="2735259"/>
    <lineage>
        <taxon>Bacteria</taxon>
        <taxon>Pseudomonadati</taxon>
        <taxon>Pseudomonadota</taxon>
        <taxon>Gammaproteobacteria</taxon>
        <taxon>Oceanospirillales</taxon>
        <taxon>Alcanivoracaceae</taxon>
        <taxon>Alloalcanivorax</taxon>
    </lineage>
</organism>
<dbReference type="Pfam" id="PF07549">
    <property type="entry name" value="Sec_GG"/>
    <property type="match status" value="1"/>
</dbReference>
<dbReference type="NCBIfam" id="TIGR00916">
    <property type="entry name" value="2A0604s01"/>
    <property type="match status" value="1"/>
</dbReference>
<evidence type="ECO:0000256" key="6">
    <source>
        <dbReference type="ARBA" id="ARBA00022989"/>
    </source>
</evidence>
<evidence type="ECO:0000256" key="4">
    <source>
        <dbReference type="ARBA" id="ARBA00022692"/>
    </source>
</evidence>
<dbReference type="Gene3D" id="3.30.70.3400">
    <property type="match status" value="1"/>
</dbReference>
<keyword evidence="5 9" id="KW-0653">Protein transport</keyword>
<keyword evidence="2 9" id="KW-0813">Transport</keyword>
<feature type="transmembrane region" description="Helical" evidence="9">
    <location>
        <begin position="586"/>
        <end position="610"/>
    </location>
</feature>
<evidence type="ECO:0000313" key="14">
    <source>
        <dbReference type="EMBL" id="MBF5055715.1"/>
    </source>
</evidence>
<dbReference type="Pfam" id="PF22599">
    <property type="entry name" value="SecDF_P1_head"/>
    <property type="match status" value="1"/>
</dbReference>
<dbReference type="Pfam" id="PF21760">
    <property type="entry name" value="SecD_1st"/>
    <property type="match status" value="1"/>
</dbReference>
<comment type="subunit">
    <text evidence="9">Forms a complex with SecF. Part of the essential Sec protein translocation apparatus which comprises SecA, SecYEG and auxiliary proteins SecDF-YajC and YidC.</text>
</comment>
<evidence type="ECO:0000256" key="7">
    <source>
        <dbReference type="ARBA" id="ARBA00023010"/>
    </source>
</evidence>
<dbReference type="InterPro" id="IPR048631">
    <property type="entry name" value="SecD_1st"/>
</dbReference>
<name>A0ABS0ANK3_9GAMM</name>
<dbReference type="Gene3D" id="1.20.1640.10">
    <property type="entry name" value="Multidrug efflux transporter AcrB transmembrane domain"/>
    <property type="match status" value="1"/>
</dbReference>
<dbReference type="Gene3D" id="3.30.1360.200">
    <property type="match status" value="1"/>
</dbReference>
<accession>A0ABS0ANK3</accession>
<keyword evidence="7 9" id="KW-0811">Translocation</keyword>
<evidence type="ECO:0000256" key="5">
    <source>
        <dbReference type="ARBA" id="ARBA00022927"/>
    </source>
</evidence>
<reference evidence="14 15" key="1">
    <citation type="submission" date="2012-09" db="EMBL/GenBank/DDBJ databases">
        <title>Genome Sequence of alkane-degrading Bacterium Alcanivorax sp. 521-1.</title>
        <authorList>
            <person name="Lai Q."/>
            <person name="Shao Z."/>
        </authorList>
    </citation>
    <scope>NUCLEOTIDE SEQUENCE [LARGE SCALE GENOMIC DNA]</scope>
    <source>
        <strain evidence="14 15">521-1</strain>
    </source>
</reference>
<keyword evidence="4 9" id="KW-0812">Transmembrane</keyword>
<dbReference type="Pfam" id="PF02355">
    <property type="entry name" value="SecD_SecF_C"/>
    <property type="match status" value="1"/>
</dbReference>
<dbReference type="InterPro" id="IPR054384">
    <property type="entry name" value="SecDF_P1_head"/>
</dbReference>
<feature type="transmembrane region" description="Helical" evidence="9">
    <location>
        <begin position="512"/>
        <end position="534"/>
    </location>
</feature>
<sequence length="626" mass="67967">MTRYPRWKFFLLLAVLLACGLYALPNAFPDVPAIQISADDAGEEVPASVRQRVLDTLDQAGLSHGEGETVNTSWMVRLDSTDAQLRAKEMLTEQLGDDYVVALNLAPTTPQWLRAVGASPMNLGLDLRGGVHFLLQVDMETVIRQRMDAWSGQAKMALRDEGIRYRDVAIENRTLVATFDDQVAADAARSPLRTALPEFTLSQASEQPRLTLTLNASTLEELQDYAVEQNRTALNNRVNELGVAEAVVQRQGADRIVVQLPGVQDAAQARRILGRTATLEFRLVADQYSSQRAATGIAPPGTEIFPFKDQGDRPVILEKSKIATGDQVTNARMGFDQQSGQPQVNVELDSTGARSMQRITAKNVGNPMAVLFIETKTDMKTVEGEDGERRQVPQSTTERYVINVATIQDTLGSRFRITGLDSPAEASELALLLRAGSLAAPVTIVEERTVGPSLGRENIEAGLKSMVLGMALVLVFMLVWYKVFGIFANIALLGNLVIIVGVMSLIPGATLTLPGIAGIVLTVGMAVDANVLIYERIREELRRGRRPREAIDEGYNRAFTTILDANITTLIVAVILFSAGTGSVQGFAVTLFIGILSSMFTAIVGTRALVEMTYGRGARAPAKLSI</sequence>
<feature type="domain" description="SecD export protein N-terminal TM" evidence="11">
    <location>
        <begin position="1"/>
        <end position="103"/>
    </location>
</feature>
<dbReference type="InterPro" id="IPR022646">
    <property type="entry name" value="SecD/SecF_CS"/>
</dbReference>
<comment type="function">
    <text evidence="9">Part of the Sec protein translocase complex. Interacts with the SecYEG preprotein conducting channel. SecDF uses the proton motive force (PMF) to complete protein translocation after the ATP-dependent function of SecA.</text>
</comment>
<dbReference type="PANTHER" id="PTHR30081">
    <property type="entry name" value="PROTEIN-EXPORT MEMBRANE PROTEIN SEC"/>
    <property type="match status" value="1"/>
</dbReference>
<evidence type="ECO:0000256" key="3">
    <source>
        <dbReference type="ARBA" id="ARBA00022475"/>
    </source>
</evidence>
<evidence type="ECO:0000256" key="9">
    <source>
        <dbReference type="HAMAP-Rule" id="MF_01463"/>
    </source>
</evidence>
<comment type="caution">
    <text evidence="14">The sequence shown here is derived from an EMBL/GenBank/DDBJ whole genome shotgun (WGS) entry which is preliminary data.</text>
</comment>
<dbReference type="Proteomes" id="UP000662703">
    <property type="component" value="Unassembled WGS sequence"/>
</dbReference>
<comment type="similarity">
    <text evidence="9">Belongs to the SecD/SecF family. SecD subfamily.</text>
</comment>
<feature type="domain" description="Protein export membrane protein SecD/SecF C-terminal" evidence="10">
    <location>
        <begin position="442"/>
        <end position="603"/>
    </location>
</feature>
<keyword evidence="15" id="KW-1185">Reference proteome</keyword>
<dbReference type="NCBIfam" id="TIGR01129">
    <property type="entry name" value="secD"/>
    <property type="match status" value="1"/>
</dbReference>
<evidence type="ECO:0000256" key="2">
    <source>
        <dbReference type="ARBA" id="ARBA00022448"/>
    </source>
</evidence>
<dbReference type="RefSeq" id="WP_194864390.1">
    <property type="nucleotide sequence ID" value="NZ_ARXX01000010.1"/>
</dbReference>
<feature type="transmembrane region" description="Helical" evidence="9">
    <location>
        <begin position="555"/>
        <end position="580"/>
    </location>
</feature>
<evidence type="ECO:0000259" key="13">
    <source>
        <dbReference type="Pfam" id="PF22599"/>
    </source>
</evidence>
<protein>
    <recommendedName>
        <fullName evidence="9">Protein translocase subunit SecD</fullName>
    </recommendedName>
</protein>
<evidence type="ECO:0000259" key="11">
    <source>
        <dbReference type="Pfam" id="PF13721"/>
    </source>
</evidence>
<keyword evidence="8 9" id="KW-0472">Membrane</keyword>